<reference evidence="1" key="1">
    <citation type="submission" date="2021-05" db="EMBL/GenBank/DDBJ databases">
        <title>Comparative genomics of three Colletotrichum scovillei strains and genetic complementation revealed genes involved fungal growth and virulence on chili pepper.</title>
        <authorList>
            <person name="Hsieh D.-K."/>
            <person name="Chuang S.-C."/>
            <person name="Chen C.-Y."/>
            <person name="Chao Y.-T."/>
            <person name="Lu M.-Y.J."/>
            <person name="Lee M.-H."/>
            <person name="Shih M.-C."/>
        </authorList>
    </citation>
    <scope>NUCLEOTIDE SEQUENCE</scope>
    <source>
        <strain evidence="1">Coll-153</strain>
    </source>
</reference>
<keyword evidence="2" id="KW-1185">Reference proteome</keyword>
<gene>
    <name evidence="1" type="ORF">JMJ77_009787</name>
</gene>
<dbReference type="AlphaFoldDB" id="A0A9P7QYH0"/>
<protein>
    <submittedName>
        <fullName evidence="1">Uncharacterized protein</fullName>
    </submittedName>
</protein>
<sequence>MSFSLTSIDSSMCMRMDARQEAIQAILQVEQTFR</sequence>
<evidence type="ECO:0000313" key="1">
    <source>
        <dbReference type="EMBL" id="KAG7045709.1"/>
    </source>
</evidence>
<evidence type="ECO:0000313" key="2">
    <source>
        <dbReference type="Proteomes" id="UP000699042"/>
    </source>
</evidence>
<name>A0A9P7QYH0_9PEZI</name>
<dbReference type="Proteomes" id="UP000699042">
    <property type="component" value="Unassembled WGS sequence"/>
</dbReference>
<dbReference type="EMBL" id="JAESDN010000009">
    <property type="protein sequence ID" value="KAG7045709.1"/>
    <property type="molecule type" value="Genomic_DNA"/>
</dbReference>
<comment type="caution">
    <text evidence="1">The sequence shown here is derived from an EMBL/GenBank/DDBJ whole genome shotgun (WGS) entry which is preliminary data.</text>
</comment>
<feature type="non-terminal residue" evidence="1">
    <location>
        <position position="34"/>
    </location>
</feature>
<organism evidence="1 2">
    <name type="scientific">Colletotrichum scovillei</name>
    <dbReference type="NCBI Taxonomy" id="1209932"/>
    <lineage>
        <taxon>Eukaryota</taxon>
        <taxon>Fungi</taxon>
        <taxon>Dikarya</taxon>
        <taxon>Ascomycota</taxon>
        <taxon>Pezizomycotina</taxon>
        <taxon>Sordariomycetes</taxon>
        <taxon>Hypocreomycetidae</taxon>
        <taxon>Glomerellales</taxon>
        <taxon>Glomerellaceae</taxon>
        <taxon>Colletotrichum</taxon>
        <taxon>Colletotrichum acutatum species complex</taxon>
    </lineage>
</organism>
<accession>A0A9P7QYH0</accession>
<proteinExistence type="predicted"/>